<dbReference type="EnsemblMetazoa" id="XM_044460674.1">
    <property type="protein sequence ID" value="XP_044316609.1"/>
    <property type="gene ID" value="LOC108041883"/>
</dbReference>
<dbReference type="GeneID" id="108041883"/>
<dbReference type="InterPro" id="IPR001846">
    <property type="entry name" value="VWF_type-D"/>
</dbReference>
<reference evidence="12" key="1">
    <citation type="journal article" date="2021" name="Elife">
        <title>Highly contiguous assemblies of 101 drosophilid genomes.</title>
        <authorList>
            <person name="Kim B.Y."/>
            <person name="Wang J.R."/>
            <person name="Miller D.E."/>
            <person name="Barmina O."/>
            <person name="Delaney E."/>
            <person name="Thompson A."/>
            <person name="Comeault A.A."/>
            <person name="Peede D."/>
            <person name="D'Agostino E.R."/>
            <person name="Pelaez J."/>
            <person name="Aguilar J.M."/>
            <person name="Haji D."/>
            <person name="Matsunaga T."/>
            <person name="Armstrong E.E."/>
            <person name="Zych M."/>
            <person name="Ogawa Y."/>
            <person name="Stamenkovic-Radak M."/>
            <person name="Jelic M."/>
            <person name="Veselinovic M.S."/>
            <person name="Tanaskovic M."/>
            <person name="Eric P."/>
            <person name="Gao J.J."/>
            <person name="Katoh T.K."/>
            <person name="Toda M.J."/>
            <person name="Watabe H."/>
            <person name="Watada M."/>
            <person name="Davis J.S."/>
            <person name="Moyle L.C."/>
            <person name="Manoli G."/>
            <person name="Bertolini E."/>
            <person name="Kostal V."/>
            <person name="Hawley R.S."/>
            <person name="Takahashi A."/>
            <person name="Jones C.D."/>
            <person name="Price D.K."/>
            <person name="Whiteman N."/>
            <person name="Kopp A."/>
            <person name="Matute D.R."/>
            <person name="Petrov D.A."/>
        </authorList>
    </citation>
    <scope>NUCLEOTIDE SEQUENCE [LARGE SCALE GENOMIC DNA]</scope>
</reference>
<reference evidence="11" key="2">
    <citation type="submission" date="2025-05" db="UniProtKB">
        <authorList>
            <consortium name="EnsemblMetazoa"/>
        </authorList>
    </citation>
    <scope>IDENTIFICATION</scope>
</reference>
<evidence type="ECO:0000256" key="1">
    <source>
        <dbReference type="ARBA" id="ARBA00004613"/>
    </source>
</evidence>
<keyword evidence="12" id="KW-1185">Reference proteome</keyword>
<evidence type="ECO:0000256" key="8">
    <source>
        <dbReference type="SAM" id="SignalP"/>
    </source>
</evidence>
<evidence type="ECO:0000313" key="12">
    <source>
        <dbReference type="Proteomes" id="UP001652680"/>
    </source>
</evidence>
<evidence type="ECO:0000259" key="10">
    <source>
        <dbReference type="PROSITE" id="PS51233"/>
    </source>
</evidence>
<keyword evidence="4 8" id="KW-0732">Signal</keyword>
<dbReference type="Gene3D" id="2.30.230.10">
    <property type="entry name" value="Lipovitellin, beta-sheet shell regions, chain A"/>
    <property type="match status" value="1"/>
</dbReference>
<evidence type="ECO:0000256" key="5">
    <source>
        <dbReference type="ARBA" id="ARBA00023055"/>
    </source>
</evidence>
<accession>A0ABM5JCQ6</accession>
<dbReference type="SMART" id="SM01169">
    <property type="entry name" value="DUF1943"/>
    <property type="match status" value="1"/>
</dbReference>
<feature type="signal peptide" evidence="8">
    <location>
        <begin position="1"/>
        <end position="25"/>
    </location>
</feature>
<dbReference type="PANTHER" id="PTHR23345">
    <property type="entry name" value="VITELLOGENIN-RELATED"/>
    <property type="match status" value="1"/>
</dbReference>
<evidence type="ECO:0000256" key="2">
    <source>
        <dbReference type="ARBA" id="ARBA00022448"/>
    </source>
</evidence>
<keyword evidence="2" id="KW-0813">Transport</keyword>
<dbReference type="Gene3D" id="1.25.10.20">
    <property type="entry name" value="Vitellinogen, superhelical"/>
    <property type="match status" value="1"/>
</dbReference>
<name>A0ABM5JCQ6_DRORH</name>
<dbReference type="InterPro" id="IPR015255">
    <property type="entry name" value="Vitellinogen_open_b-sht"/>
</dbReference>
<dbReference type="PANTHER" id="PTHR23345:SF36">
    <property type="entry name" value="APOLIPOPHORINS"/>
    <property type="match status" value="1"/>
</dbReference>
<comment type="caution">
    <text evidence="7">Lacks conserved residue(s) required for the propagation of feature annotation.</text>
</comment>
<dbReference type="SUPFAM" id="SSF56968">
    <property type="entry name" value="Lipovitellin-phosvitin complex, beta-sheet shell regions"/>
    <property type="match status" value="2"/>
</dbReference>
<keyword evidence="5" id="KW-0445">Lipid transport</keyword>
<dbReference type="Pfam" id="PF09172">
    <property type="entry name" value="Vit_open_b-sht"/>
    <property type="match status" value="1"/>
</dbReference>
<dbReference type="InterPro" id="IPR001747">
    <property type="entry name" value="Vitellogenin_N"/>
</dbReference>
<dbReference type="InterPro" id="IPR015817">
    <property type="entry name" value="Vitellinogen_open_b-sht_sub1"/>
</dbReference>
<dbReference type="InterPro" id="IPR015819">
    <property type="entry name" value="Lipid_transp_b-sht_shell"/>
</dbReference>
<dbReference type="Pfam" id="PF00094">
    <property type="entry name" value="VWD"/>
    <property type="match status" value="1"/>
</dbReference>
<sequence>MARIKYNCVLIGIFFNVLLTISSNAESSCNVGCPKSDDGLLKYSPGSFYEYSFDSILTIGLSSGALSESDDTSLKVSGSAKIFSKGNCGYTLQLSAVKVTNTKESVEKNILNSIQKPVHFTLASGLLEPQICSDSSDLDYSLNIKRAFISLLQSGIKTEHEVDVFGQCPTHTSLSKVGNANIITKVRNLNSCAHREQINSGLVSGKVNEKAGITSSLLLQANYIKESKIVNSLIENVQLTETYKFIGTTKGNSDISAKVVTTIKLKNPTGTKANAPSTGSTVRSVIFQRPETYTSKNFNALKTVLSDLVDSTGDYVKKGSAKKFVEFIRLLRQSDSETLLELAAFPHPNKVLARKVYLDGLFRTGTAESARVILKQLPKFDEKEKLLAILSLNLVKIVDKETLNQAAAQLLPNAPKELYLSVGSLVAKFCSGKNCRGPEIEAISKKFSDGLKHCKPNTKKEEERIVYILKGIGNAKSLGGNTAASLSECASTGRSNRIRVAALQAFSTIKCDGTLQAKSLELLKNHNEDSELRIEAYLSAISCPNAEVANQISEIVNSETVNQVGSFISSNLKAIRDSTDESRELQRYHLANIRVTKKFPADFRRYSFNNEISYKLESLGFGASSDYQLIYSQHGFLPRSSRVNVTTEIFGTNFNVFEASVRQENFENVLEYYLGPKGLLNKDLDDIVNRIEVGNNEAAGAGGRARRSIVDDVTKTSKKYKTYGSKNVQDLNLDISLKLFGSELTFLSLGDNIPSTLDDIINYFSTSFEKAKQELSSFEKQLSAHHLFLDTDLSYPTSIGVPLELVAQGFVATKIDIAGNLNINAIFEQNWQTEKYRLKVVPSVDVNVNIQVGFNAQVLSTGLRVVSTAHSATGNDVTFAVIKDGEGFNVDVELPREKLELIDVKIDTELYVAEQDKQKTVALKGNKKIKTSQPSEICFNQLEVVGLNICIESSTSLSEFQAGNGNGAERGLAVSDQFHLSKPISFAVYLTAERKFTLKGVHTNEPSGSQKWKLDYSTPGSKVSHDTSVAFELGSKPRTFGRLSFDNSQYHFGVEAGINDDNSELVVYGQYEQDKDIKKSKIGLSKHGNEYKPLIEIHDSNGISNSINGYRADGKIVVKKSNGNLERYSFENFKLSNANNAGITINGWTDVGPSSLNSELQIASEQEVFLIKGNYKLENGQYAAGFFINDARTPEIVYGSSVQLTVAEQSYGLKVNGKLAAWSIGTNVGFDFQKDDNSNTLRSVSFVQSVEAQHKNKQVGAVNVKSTFDENKLDLDVEILREQKVGSLNLKYKSNQRHVRDYSLEASAKLNKHSIDVVSKCDFNGNVFTVDNTITTSWGTLLTAKGELGQRYTAQDIRIDLQGNIQITGKDKSSQWILKVIGTPDKTNSEFRISRDAAELVKFTSESLHPQDKISAAKLNLIVKNLLTAKGDFRVAKNGKGDLTATFETQKTELKHKLEVESKFHIQAPKYDIDTNISLDGEKIHFKTENTLDKLKFSTKNVGESNGKRIVFEANASVKGELRANGEIQGDFTLTTPDGRIINGSVNRKLSTNAKTGIAQGNVDAQISDTPSGSNKKRSITLKGKVDRLNLKTKEFSANSNVVYTSFDGEKSELSFQIKQQPNGEAKDLDFSFKANGKPLNQPIDVAIVIGEYSVQHAVVTITSKYGELFSVSANGNYNSKQSNLPATYELQADIKIPKSSLKFVEIKSHGKLLKPSAGNENRVYNIEFFVDSKTGQGQFARINTVWNGTPNDGSYNFEAQTNNMESPLKFNGNYQQDQSGSLKDGDLNAKQKYIFNAQYGKEFVKTDVSLTYNADKVDLVYVLDSSFESVKDIQVDIRSFKSVDDSSYVFNVQAKQADKSYRLDTKLYRSAHKKGVDIRLDLLKEKPIIITSIAEILGERKGKVILDIQNLAELDIKFSSEASYVSIDDFYIVGSWSSKKLKLDSYELDARAQGKNLKINLKNVNGVVFLGTATYALKKEQNKSIIDGQGQVQYQGKSHSGNFKLITQNFDINTDKEIGFSYTFNGNFGTKNGLSTIKITNKEFNTKFSICEEKKQCTNIQVQSLVSIDEQKLDDVKYSTLILVDLRELGYPYEFELKSQNTRQGFKYQYHLDSFIITGKNFKYQLTANVQPTSSIIKLTLPKRQIVFETTQQIPADGKIFGHYEQSASFFIDKLHRPDDVARVSAILDLSEIIENIAFNANGELKLEHPTIRPLSISGRLNTNIDQLAIANAEIIFDIFRLPEQKVIGNSELRNPPSKNGFNFSSTTTVKSAGLDFQYQLSTNAAIDIKAQEYNLGLDFNSGDVNVKALSLLNSEKLEISLSESSKQIIRIVGDFNKQKRYAKFNTKFQVLDKNPIEITSEFQPNSARISLKRPDFIDGSAEIKLGKELKFDVSGSGKQLFNGRVALDAANLLQTNYVINEENVNAFLENVKTEVNKDTEYFAKNIKEKIEKLRLATDENVKLARDASPDFSKLKGRLVDNTKGLIQDLEADPSIAPIINGIRTLFDKISGIIDELSKAISETFEKVHNSLVETYDKLQALWKDSLLKAWEDFILTANKVIGQLHNEIIRIYTQTFKNILSLLEKYGPALKNYGKAIAEILKPINDAVEEVIKVVVHSAEGLVDEFKQYLAKLPTFESICREFNGKVQNLKLIEKVIDFVNSLFEQLNILPQTQETTEFLQKLHGYLDAKLKKQKINDEKSLEELGKLLLNAVRSIWISIKSAAPGPSAHAIDLQTWFGSLAHSVDSLSVLPTILSFRSSTINYLLNETWDAAFFKNLLKSWIFFNDFELRGHVVDGQHVFTFDGQNYAYPGNCKYILAQDSVDNNFTLIGQLSNGKLKGITLVDRDGNYAEVADNLALKINGSPVEYPQHLSGLHAWRKYYTVHLHSEYGVSVLCTTDLKVCHFNVNGFYTSKTRGLLGNGNAEPYDDFLRVDGTIAADSAALGNDYGVGKCAAVLFNNDQVDSQKRDEICSELFGIESPLAIHYITVDSRPYRKACDISLAKVAEKDKEATACTFALAYGSAVKQINRWVLLPPRCIKCGGPVGQRDFGDEFTVKLPNTKADVVFVVDVNVAPSVLSNLIAPVVNEIRESLRSRGFSDVQVGVVVFDESKRYPALLTSDNGKINYKGNLANVKLNGVKNFCDNCVEQIIGDKRILDIYNSLKEIFKGIAPQADEKAFQLALDYPFRAGAAKSIIGVRSDSLEYKNWWKFVRAQLTGSVTKFDGALLHLIAPVKALVLEGVPAEKLIGFNSRLVATVDGKDNKKRTKLQFDNDMGIDFVLNNGGWVFATQNFEKFKESDQKKMLNQITSSIADTLFKTEIVSDCRCQPSHGLHGQHKCVIKSSTFVATKKPKAA</sequence>
<dbReference type="InterPro" id="IPR015816">
    <property type="entry name" value="Vitellinogen_b-sht_N"/>
</dbReference>
<evidence type="ECO:0000256" key="7">
    <source>
        <dbReference type="PROSITE-ProRule" id="PRU00557"/>
    </source>
</evidence>
<evidence type="ECO:0000259" key="9">
    <source>
        <dbReference type="PROSITE" id="PS51211"/>
    </source>
</evidence>
<dbReference type="PROSITE" id="PS51233">
    <property type="entry name" value="VWFD"/>
    <property type="match status" value="1"/>
</dbReference>
<feature type="domain" description="Vitellogenin" evidence="9">
    <location>
        <begin position="43"/>
        <end position="641"/>
    </location>
</feature>
<dbReference type="SMART" id="SM00638">
    <property type="entry name" value="LPD_N"/>
    <property type="match status" value="1"/>
</dbReference>
<evidence type="ECO:0000256" key="3">
    <source>
        <dbReference type="ARBA" id="ARBA00022525"/>
    </source>
</evidence>
<dbReference type="Gene3D" id="2.20.80.10">
    <property type="entry name" value="Lipovitellin-phosvitin complex, chain A, domain 4"/>
    <property type="match status" value="1"/>
</dbReference>
<evidence type="ECO:0000256" key="4">
    <source>
        <dbReference type="ARBA" id="ARBA00022729"/>
    </source>
</evidence>
<comment type="subcellular location">
    <subcellularLocation>
        <location evidence="1">Secreted</location>
    </subcellularLocation>
</comment>
<dbReference type="InterPro" id="IPR050733">
    <property type="entry name" value="Vitellogenin/Apolipophorin"/>
</dbReference>
<keyword evidence="3" id="KW-0964">Secreted</keyword>
<organism evidence="11 12">
    <name type="scientific">Drosophila rhopaloa</name>
    <name type="common">Fruit fly</name>
    <dbReference type="NCBI Taxonomy" id="1041015"/>
    <lineage>
        <taxon>Eukaryota</taxon>
        <taxon>Metazoa</taxon>
        <taxon>Ecdysozoa</taxon>
        <taxon>Arthropoda</taxon>
        <taxon>Hexapoda</taxon>
        <taxon>Insecta</taxon>
        <taxon>Pterygota</taxon>
        <taxon>Neoptera</taxon>
        <taxon>Endopterygota</taxon>
        <taxon>Diptera</taxon>
        <taxon>Brachycera</taxon>
        <taxon>Muscomorpha</taxon>
        <taxon>Ephydroidea</taxon>
        <taxon>Drosophilidae</taxon>
        <taxon>Drosophila</taxon>
        <taxon>Sophophora</taxon>
    </lineage>
</organism>
<feature type="chain" id="PRO_5046647404" description="Apolipophorins" evidence="8">
    <location>
        <begin position="26"/>
        <end position="3357"/>
    </location>
</feature>
<dbReference type="SMART" id="SM00216">
    <property type="entry name" value="VWD"/>
    <property type="match status" value="1"/>
</dbReference>
<protein>
    <recommendedName>
        <fullName evidence="13">Apolipophorins</fullName>
    </recommendedName>
</protein>
<dbReference type="Pfam" id="PF01347">
    <property type="entry name" value="Vitellogenin_N"/>
    <property type="match status" value="1"/>
</dbReference>
<proteinExistence type="predicted"/>
<dbReference type="PROSITE" id="PS51211">
    <property type="entry name" value="VITELLOGENIN"/>
    <property type="match status" value="1"/>
</dbReference>
<evidence type="ECO:0000256" key="6">
    <source>
        <dbReference type="ARBA" id="ARBA00023180"/>
    </source>
</evidence>
<evidence type="ECO:0008006" key="13">
    <source>
        <dbReference type="Google" id="ProtNLM"/>
    </source>
</evidence>
<dbReference type="InterPro" id="IPR011030">
    <property type="entry name" value="Lipovitellin_superhlx_dom"/>
</dbReference>
<keyword evidence="6" id="KW-0325">Glycoprotein</keyword>
<dbReference type="InterPro" id="IPR009454">
    <property type="entry name" value="Lipid_transpt_open_b-sht"/>
</dbReference>
<dbReference type="SUPFAM" id="SSF48431">
    <property type="entry name" value="Lipovitellin-phosvitin complex, superhelical domain"/>
    <property type="match status" value="1"/>
</dbReference>
<dbReference type="Gene3D" id="2.20.50.20">
    <property type="entry name" value="Lipovitellin. Chain A, domain 3"/>
    <property type="match status" value="1"/>
</dbReference>
<feature type="domain" description="VWFD" evidence="10">
    <location>
        <begin position="2792"/>
        <end position="2958"/>
    </location>
</feature>
<dbReference type="Proteomes" id="UP001652680">
    <property type="component" value="Unassembled WGS sequence"/>
</dbReference>
<evidence type="ECO:0000313" key="11">
    <source>
        <dbReference type="EnsemblMetazoa" id="XP_044316609.1"/>
    </source>
</evidence>
<dbReference type="RefSeq" id="XP_044316609.1">
    <property type="nucleotide sequence ID" value="XM_044460674.1"/>
</dbReference>
<dbReference type="Pfam" id="PF06448">
    <property type="entry name" value="DUF1081"/>
    <property type="match status" value="1"/>
</dbReference>